<dbReference type="AlphaFoldDB" id="A0AAE0F8P6"/>
<organism evidence="1 2">
    <name type="scientific">Cymbomonas tetramitiformis</name>
    <dbReference type="NCBI Taxonomy" id="36881"/>
    <lineage>
        <taxon>Eukaryota</taxon>
        <taxon>Viridiplantae</taxon>
        <taxon>Chlorophyta</taxon>
        <taxon>Pyramimonadophyceae</taxon>
        <taxon>Pyramimonadales</taxon>
        <taxon>Pyramimonadaceae</taxon>
        <taxon>Cymbomonas</taxon>
    </lineage>
</organism>
<sequence>MSAVVVERTSQSDQTVPEQEQVTSFCHNCKYDKYLRKFVLSKSVNNENQDDSGVMFGRECEELQFCEELTQNWLVAEAAMNRAMSNTSLSPLERAKAMFDVPLEPSGDPLKLRRLLEAFAAYLDTLLESRWRPDESDASSVYAYLNDQQDSAFVRENSKMSVALQVLCDDKLRVYSSLRYLNKKLSRRVLRNFLRNKVKLGDEKLFVLELIEIYNKFEDDQDLLTEAFGLFEAKATEISGYTGLGEVVNLYNLFNGNEKVGEIVQRLFDYFTTEVDPTTHGYHDIHIYYSKADVNDEVFDRLLDGYLKSGRLSKPWVTRFYELFAEDRKRLDIVIDYYLKNCLINASDLSSLYFFCKHRSDPATFQKMANKFKEDVETKKVRITPFDAEFYKEMFKYMSETLKISLELPEFIDE</sequence>
<proteinExistence type="predicted"/>
<reference evidence="1 2" key="1">
    <citation type="journal article" date="2015" name="Genome Biol. Evol.">
        <title>Comparative Genomics of a Bacterivorous Green Alga Reveals Evolutionary Causalities and Consequences of Phago-Mixotrophic Mode of Nutrition.</title>
        <authorList>
            <person name="Burns J.A."/>
            <person name="Paasch A."/>
            <person name="Narechania A."/>
            <person name="Kim E."/>
        </authorList>
    </citation>
    <scope>NUCLEOTIDE SEQUENCE [LARGE SCALE GENOMIC DNA]</scope>
    <source>
        <strain evidence="1 2">PLY_AMNH</strain>
    </source>
</reference>
<accession>A0AAE0F8P6</accession>
<gene>
    <name evidence="1" type="ORF">CYMTET_35602</name>
</gene>
<dbReference type="Proteomes" id="UP001190700">
    <property type="component" value="Unassembled WGS sequence"/>
</dbReference>
<evidence type="ECO:0000313" key="2">
    <source>
        <dbReference type="Proteomes" id="UP001190700"/>
    </source>
</evidence>
<evidence type="ECO:0000313" key="1">
    <source>
        <dbReference type="EMBL" id="KAK3255129.1"/>
    </source>
</evidence>
<keyword evidence="2" id="KW-1185">Reference proteome</keyword>
<protein>
    <submittedName>
        <fullName evidence="1">Uncharacterized protein</fullName>
    </submittedName>
</protein>
<dbReference type="EMBL" id="LGRX02022860">
    <property type="protein sequence ID" value="KAK3255129.1"/>
    <property type="molecule type" value="Genomic_DNA"/>
</dbReference>
<name>A0AAE0F8P6_9CHLO</name>
<comment type="caution">
    <text evidence="1">The sequence shown here is derived from an EMBL/GenBank/DDBJ whole genome shotgun (WGS) entry which is preliminary data.</text>
</comment>